<reference evidence="1 2" key="1">
    <citation type="journal article" date="2018" name="Mycol. Prog.">
        <title>Coniella lustricola, a new species from submerged detritus.</title>
        <authorList>
            <person name="Raudabaugh D.B."/>
            <person name="Iturriaga T."/>
            <person name="Carver A."/>
            <person name="Mondo S."/>
            <person name="Pangilinan J."/>
            <person name="Lipzen A."/>
            <person name="He G."/>
            <person name="Amirebrahimi M."/>
            <person name="Grigoriev I.V."/>
            <person name="Miller A.N."/>
        </authorList>
    </citation>
    <scope>NUCLEOTIDE SEQUENCE [LARGE SCALE GENOMIC DNA]</scope>
    <source>
        <strain evidence="1 2">B22-T-1</strain>
    </source>
</reference>
<dbReference type="Proteomes" id="UP000241462">
    <property type="component" value="Unassembled WGS sequence"/>
</dbReference>
<sequence length="186" mass="20213">MARSIGTWPPENNFNDKTSRDKGPFEILLGSPPSHSITLASHVFSIGYHGCLFFPQHPLTDAPWTSADATSPWPYRSHSHTPAEEGLQDPEAVFGFVRSIFFWSLGPCWTPFLPDPVSLLSDLWSLLRPFATDLAPLGPRSIYEVGLVQMRKPTQRPPFEGLGGLGASVVGGVGGRGPTGSLVCVW</sequence>
<gene>
    <name evidence="1" type="ORF">BD289DRAFT_434113</name>
</gene>
<evidence type="ECO:0000313" key="1">
    <source>
        <dbReference type="EMBL" id="PSR84419.1"/>
    </source>
</evidence>
<dbReference type="AlphaFoldDB" id="A0A2T3A7T0"/>
<dbReference type="InParanoid" id="A0A2T3A7T0"/>
<dbReference type="EMBL" id="KZ678443">
    <property type="protein sequence ID" value="PSR84419.1"/>
    <property type="molecule type" value="Genomic_DNA"/>
</dbReference>
<accession>A0A2T3A7T0</accession>
<protein>
    <submittedName>
        <fullName evidence="1">Uncharacterized protein</fullName>
    </submittedName>
</protein>
<keyword evidence="2" id="KW-1185">Reference proteome</keyword>
<evidence type="ECO:0000313" key="2">
    <source>
        <dbReference type="Proteomes" id="UP000241462"/>
    </source>
</evidence>
<name>A0A2T3A7T0_9PEZI</name>
<organism evidence="1 2">
    <name type="scientific">Coniella lustricola</name>
    <dbReference type="NCBI Taxonomy" id="2025994"/>
    <lineage>
        <taxon>Eukaryota</taxon>
        <taxon>Fungi</taxon>
        <taxon>Dikarya</taxon>
        <taxon>Ascomycota</taxon>
        <taxon>Pezizomycotina</taxon>
        <taxon>Sordariomycetes</taxon>
        <taxon>Sordariomycetidae</taxon>
        <taxon>Diaporthales</taxon>
        <taxon>Schizoparmaceae</taxon>
        <taxon>Coniella</taxon>
    </lineage>
</organism>
<proteinExistence type="predicted"/>